<gene>
    <name evidence="5" type="ORF">EKD16_24045</name>
</gene>
<dbReference type="Gene3D" id="1.10.10.60">
    <property type="entry name" value="Homeodomain-like"/>
    <property type="match status" value="1"/>
</dbReference>
<dbReference type="AlphaFoldDB" id="A0A4P6QAQ1"/>
<dbReference type="PANTHER" id="PTHR46796">
    <property type="entry name" value="HTH-TYPE TRANSCRIPTIONAL ACTIVATOR RHAS-RELATED"/>
    <property type="match status" value="1"/>
</dbReference>
<feature type="domain" description="HTH araC/xylS-type" evidence="4">
    <location>
        <begin position="113"/>
        <end position="195"/>
    </location>
</feature>
<protein>
    <submittedName>
        <fullName evidence="5">Transcriptional activator FtrA</fullName>
    </submittedName>
</protein>
<evidence type="ECO:0000256" key="3">
    <source>
        <dbReference type="ARBA" id="ARBA00023163"/>
    </source>
</evidence>
<dbReference type="InterPro" id="IPR050204">
    <property type="entry name" value="AraC_XylS_family_regulators"/>
</dbReference>
<reference evidence="5 6" key="1">
    <citation type="submission" date="2019-02" db="EMBL/GenBank/DDBJ databases">
        <authorList>
            <person name="Khodamoradi S."/>
            <person name="Hahnke R.L."/>
            <person name="Kaempfer P."/>
            <person name="Schumann P."/>
            <person name="Rohde M."/>
            <person name="Steinert M."/>
            <person name="Luzhetskyy A."/>
            <person name="Wink J."/>
            <person name="Ruckert C."/>
        </authorList>
    </citation>
    <scope>NUCLEOTIDE SEQUENCE [LARGE SCALE GENOMIC DNA]</scope>
    <source>
        <strain evidence="5 6">M2</strain>
    </source>
</reference>
<dbReference type="GO" id="GO:0003700">
    <property type="term" value="F:DNA-binding transcription factor activity"/>
    <property type="evidence" value="ECO:0007669"/>
    <property type="project" value="InterPro"/>
</dbReference>
<name>A0A4P6QAQ1_9ACTN</name>
<dbReference type="Proteomes" id="UP000292235">
    <property type="component" value="Chromosome"/>
</dbReference>
<organism evidence="5 6">
    <name type="scientific">Streptomonospora litoralis</name>
    <dbReference type="NCBI Taxonomy" id="2498135"/>
    <lineage>
        <taxon>Bacteria</taxon>
        <taxon>Bacillati</taxon>
        <taxon>Actinomycetota</taxon>
        <taxon>Actinomycetes</taxon>
        <taxon>Streptosporangiales</taxon>
        <taxon>Nocardiopsidaceae</taxon>
        <taxon>Streptomonospora</taxon>
    </lineage>
</organism>
<keyword evidence="1" id="KW-0805">Transcription regulation</keyword>
<evidence type="ECO:0000313" key="6">
    <source>
        <dbReference type="Proteomes" id="UP000292235"/>
    </source>
</evidence>
<dbReference type="KEGG" id="strr:EKD16_24045"/>
<dbReference type="PROSITE" id="PS01124">
    <property type="entry name" value="HTH_ARAC_FAMILY_2"/>
    <property type="match status" value="1"/>
</dbReference>
<sequence>MVAGLMRPAVATPTLILRSQQPVVYVDMSLSALQRLTGVPPREVDAGGVSADALLPWVTRLSEELAGTPAGVREPLMRVRLLERLQCSGPADGPEDALEALRIIGAGGGQVPVEEVARRAHLSPRRLRHTMRSSLGITPKLASRVARLAAAADRVREGADSWARVAADCAYHDQSHLVHDFTDLMQTTPTGWLAEEGRNLQGRRPPAP</sequence>
<dbReference type="PANTHER" id="PTHR46796:SF15">
    <property type="entry name" value="BLL1074 PROTEIN"/>
    <property type="match status" value="1"/>
</dbReference>
<keyword evidence="6" id="KW-1185">Reference proteome</keyword>
<proteinExistence type="predicted"/>
<evidence type="ECO:0000259" key="4">
    <source>
        <dbReference type="PROSITE" id="PS01124"/>
    </source>
</evidence>
<evidence type="ECO:0000256" key="1">
    <source>
        <dbReference type="ARBA" id="ARBA00023015"/>
    </source>
</evidence>
<keyword evidence="3" id="KW-0804">Transcription</keyword>
<dbReference type="InterPro" id="IPR018060">
    <property type="entry name" value="HTH_AraC"/>
</dbReference>
<dbReference type="EMBL" id="CP036455">
    <property type="protein sequence ID" value="QBI56554.1"/>
    <property type="molecule type" value="Genomic_DNA"/>
</dbReference>
<dbReference type="Pfam" id="PF12833">
    <property type="entry name" value="HTH_18"/>
    <property type="match status" value="1"/>
</dbReference>
<keyword evidence="2" id="KW-0238">DNA-binding</keyword>
<evidence type="ECO:0000313" key="5">
    <source>
        <dbReference type="EMBL" id="QBI56554.1"/>
    </source>
</evidence>
<dbReference type="GO" id="GO:0043565">
    <property type="term" value="F:sequence-specific DNA binding"/>
    <property type="evidence" value="ECO:0007669"/>
    <property type="project" value="InterPro"/>
</dbReference>
<evidence type="ECO:0000256" key="2">
    <source>
        <dbReference type="ARBA" id="ARBA00023125"/>
    </source>
</evidence>
<accession>A0A4P6QAQ1</accession>
<dbReference type="SMART" id="SM00342">
    <property type="entry name" value="HTH_ARAC"/>
    <property type="match status" value="1"/>
</dbReference>